<keyword evidence="5 11" id="KW-1133">Transmembrane helix</keyword>
<dbReference type="AlphaFoldDB" id="A0A8H3TRV3"/>
<keyword evidence="13" id="KW-1185">Reference proteome</keyword>
<organism evidence="12 13">
    <name type="scientific">Naganishia liquefaciens</name>
    <dbReference type="NCBI Taxonomy" id="104408"/>
    <lineage>
        <taxon>Eukaryota</taxon>
        <taxon>Fungi</taxon>
        <taxon>Dikarya</taxon>
        <taxon>Basidiomycota</taxon>
        <taxon>Agaricomycotina</taxon>
        <taxon>Tremellomycetes</taxon>
        <taxon>Filobasidiales</taxon>
        <taxon>Filobasidiaceae</taxon>
        <taxon>Naganishia</taxon>
    </lineage>
</organism>
<evidence type="ECO:0000256" key="7">
    <source>
        <dbReference type="ARBA" id="ARBA00023170"/>
    </source>
</evidence>
<name>A0A8H3TRV3_9TREE</name>
<sequence length="791" mass="84712">MFSRATNKHSSASQPNDTEEILLMPNHESLRVEHYINRQTFVPSPTLSYYANCIPATPSPPRPSPSTDAPQRLRPRGSQTKSKPAPIDMSRIRRASSRRAPKVVVTCDVDGLLEEEEGTTSQVQAQKPTLEMSEVRSSRASVGDMRLLSNDTNAEGLRRDKQRSKQPIADTQIMAAPSSPSIVEIEPGHRFPSWMGGTDYQHLLIDPQAQSHASSRSFSPRPRARGNRISPLSPRVGRDSPESGGPLHQILLTPLSPSDHTWSTDDLLARDSRTRSAKNGAKSGKRRTMLDVASKLLSEQRIKWLRDRTTTSRTPYPGSQKDEKYGYMVHRGVAPSQAGYGLDDLQSAWGAGEKRVLDREAEKKKARKHKWTILIALGILIICSVVVGVCVSLLANRHGSKRSSEEQDKSTDKSAGTTSSSTSSAAVPTSSAATTYDLITCLDMFTLTASSSPLTYPCTQCIGPLSAAKNDFFVDDASDTGPQGVGSALQFCALQTIFKTTEGTGNGGLIASASGANVLNGWMKDTNVCAGWSGIKCDNLGRITTLSLIYPNVPKTLDSSLAHLVALETLKIVGNSNRPSGPIPNSVFPVKLTSLNIQTTSLDSLTLRAFAGSSQKLQTLVLVSNPKLGARLPDLSSSSALQTLSVTGQSLSEDPTKKLPTSLTFLDLSYNALSGAVPDLSRFTALKSLFLDANAYEAFPSVLPSSLQEISLNGNGKLNATVPAEFCNAPQLTSCDFRGSLLSPPRGNPSMTTRAFSTLSRGASTTVASIATVVATVAPTASSSCGICRFD</sequence>
<dbReference type="Proteomes" id="UP000620104">
    <property type="component" value="Unassembled WGS sequence"/>
</dbReference>
<comment type="caution">
    <text evidence="12">The sequence shown here is derived from an EMBL/GenBank/DDBJ whole genome shotgun (WGS) entry which is preliminary data.</text>
</comment>
<feature type="region of interest" description="Disordered" evidence="10">
    <location>
        <begin position="53"/>
        <end position="99"/>
    </location>
</feature>
<keyword evidence="6 11" id="KW-0472">Membrane</keyword>
<gene>
    <name evidence="12" type="ORF">NliqN6_2462</name>
</gene>
<keyword evidence="4" id="KW-0732">Signal</keyword>
<comment type="subcellular location">
    <subcellularLocation>
        <location evidence="1">Cell membrane</location>
    </subcellularLocation>
    <subcellularLocation>
        <location evidence="9">Endomembrane system</location>
        <topology evidence="9">Single-pass membrane protein</topology>
    </subcellularLocation>
</comment>
<dbReference type="GO" id="GO:0012505">
    <property type="term" value="C:endomembrane system"/>
    <property type="evidence" value="ECO:0007669"/>
    <property type="project" value="UniProtKB-SubCell"/>
</dbReference>
<feature type="region of interest" description="Disordered" evidence="10">
    <location>
        <begin position="116"/>
        <end position="141"/>
    </location>
</feature>
<keyword evidence="8" id="KW-0325">Glycoprotein</keyword>
<feature type="region of interest" description="Disordered" evidence="10">
    <location>
        <begin position="208"/>
        <end position="286"/>
    </location>
</feature>
<evidence type="ECO:0000256" key="9">
    <source>
        <dbReference type="ARBA" id="ARBA00037847"/>
    </source>
</evidence>
<evidence type="ECO:0000313" key="12">
    <source>
        <dbReference type="EMBL" id="GHJ86060.1"/>
    </source>
</evidence>
<keyword evidence="7" id="KW-0675">Receptor</keyword>
<feature type="compositionally biased region" description="Low complexity" evidence="10">
    <location>
        <begin position="413"/>
        <end position="426"/>
    </location>
</feature>
<protein>
    <recommendedName>
        <fullName evidence="14">L domain-like protein</fullName>
    </recommendedName>
</protein>
<evidence type="ECO:0000256" key="8">
    <source>
        <dbReference type="ARBA" id="ARBA00023180"/>
    </source>
</evidence>
<reference evidence="12" key="1">
    <citation type="submission" date="2020-07" db="EMBL/GenBank/DDBJ databases">
        <title>Draft Genome Sequence of a Deep-Sea Yeast, Naganishia (Cryptococcus) liquefaciens strain N6.</title>
        <authorList>
            <person name="Han Y.W."/>
            <person name="Kajitani R."/>
            <person name="Morimoto H."/>
            <person name="Parhat M."/>
            <person name="Tsubouchi H."/>
            <person name="Bakenova O."/>
            <person name="Ogata M."/>
            <person name="Argunhan B."/>
            <person name="Aoki R."/>
            <person name="Kajiwara S."/>
            <person name="Itoh T."/>
            <person name="Iwasaki H."/>
        </authorList>
    </citation>
    <scope>NUCLEOTIDE SEQUENCE</scope>
    <source>
        <strain evidence="12">N6</strain>
    </source>
</reference>
<evidence type="ECO:0000256" key="10">
    <source>
        <dbReference type="SAM" id="MobiDB-lite"/>
    </source>
</evidence>
<feature type="transmembrane region" description="Helical" evidence="11">
    <location>
        <begin position="373"/>
        <end position="395"/>
    </location>
</feature>
<dbReference type="Gene3D" id="3.80.10.10">
    <property type="entry name" value="Ribonuclease Inhibitor"/>
    <property type="match status" value="1"/>
</dbReference>
<evidence type="ECO:0000256" key="2">
    <source>
        <dbReference type="ARBA" id="ARBA00022475"/>
    </source>
</evidence>
<proteinExistence type="predicted"/>
<feature type="region of interest" description="Disordered" evidence="10">
    <location>
        <begin position="401"/>
        <end position="426"/>
    </location>
</feature>
<dbReference type="PANTHER" id="PTHR48052:SF8">
    <property type="entry name" value="LRR RECEPTOR-LIKE SERINE_THREONINE-PROTEIN KINASE FLS2"/>
    <property type="match status" value="1"/>
</dbReference>
<dbReference type="EMBL" id="BLZA01000017">
    <property type="protein sequence ID" value="GHJ86060.1"/>
    <property type="molecule type" value="Genomic_DNA"/>
</dbReference>
<evidence type="ECO:0000256" key="1">
    <source>
        <dbReference type="ARBA" id="ARBA00004236"/>
    </source>
</evidence>
<evidence type="ECO:0000313" key="13">
    <source>
        <dbReference type="Proteomes" id="UP000620104"/>
    </source>
</evidence>
<dbReference type="SUPFAM" id="SSF52058">
    <property type="entry name" value="L domain-like"/>
    <property type="match status" value="1"/>
</dbReference>
<dbReference type="GO" id="GO:0005886">
    <property type="term" value="C:plasma membrane"/>
    <property type="evidence" value="ECO:0007669"/>
    <property type="project" value="UniProtKB-SubCell"/>
</dbReference>
<feature type="compositionally biased region" description="Basic and acidic residues" evidence="10">
    <location>
        <begin position="402"/>
        <end position="412"/>
    </location>
</feature>
<evidence type="ECO:0000256" key="3">
    <source>
        <dbReference type="ARBA" id="ARBA00022692"/>
    </source>
</evidence>
<evidence type="ECO:0000256" key="11">
    <source>
        <dbReference type="SAM" id="Phobius"/>
    </source>
</evidence>
<dbReference type="PANTHER" id="PTHR48052">
    <property type="entry name" value="UNNAMED PRODUCT"/>
    <property type="match status" value="1"/>
</dbReference>
<keyword evidence="2" id="KW-1003">Cell membrane</keyword>
<evidence type="ECO:0000256" key="6">
    <source>
        <dbReference type="ARBA" id="ARBA00023136"/>
    </source>
</evidence>
<evidence type="ECO:0000256" key="4">
    <source>
        <dbReference type="ARBA" id="ARBA00022729"/>
    </source>
</evidence>
<evidence type="ECO:0008006" key="14">
    <source>
        <dbReference type="Google" id="ProtNLM"/>
    </source>
</evidence>
<evidence type="ECO:0000256" key="5">
    <source>
        <dbReference type="ARBA" id="ARBA00022989"/>
    </source>
</evidence>
<dbReference type="InterPro" id="IPR032675">
    <property type="entry name" value="LRR_dom_sf"/>
</dbReference>
<keyword evidence="3 11" id="KW-0812">Transmembrane</keyword>
<dbReference type="OrthoDB" id="676979at2759"/>
<accession>A0A8H3TRV3</accession>